<name>N9WLM1_CLOIN</name>
<comment type="caution">
    <text evidence="4">The sequence shown here is derived from an EMBL/GenBank/DDBJ whole genome shotgun (WGS) entry which is preliminary data.</text>
</comment>
<gene>
    <name evidence="4" type="ORF">HMPREF1094_00898</name>
</gene>
<dbReference type="Proteomes" id="UP000013051">
    <property type="component" value="Unassembled WGS sequence"/>
</dbReference>
<feature type="region of interest" description="Disordered" evidence="2">
    <location>
        <begin position="409"/>
        <end position="442"/>
    </location>
</feature>
<feature type="transmembrane region" description="Helical" evidence="3">
    <location>
        <begin position="441"/>
        <end position="460"/>
    </location>
</feature>
<dbReference type="Gene3D" id="3.80.10.10">
    <property type="entry name" value="Ribonuclease Inhibitor"/>
    <property type="match status" value="1"/>
</dbReference>
<dbReference type="AlphaFoldDB" id="N9WLM1"/>
<organism evidence="4 5">
    <name type="scientific">[Clostridium] innocuum 2959</name>
    <dbReference type="NCBI Taxonomy" id="999413"/>
    <lineage>
        <taxon>Bacteria</taxon>
        <taxon>Bacillati</taxon>
        <taxon>Bacillota</taxon>
        <taxon>Clostridia</taxon>
        <taxon>Eubacteriales</taxon>
        <taxon>Clostridiaceae</taxon>
        <taxon>Clostridium</taxon>
    </lineage>
</organism>
<evidence type="ECO:0000313" key="4">
    <source>
        <dbReference type="EMBL" id="ENY88447.1"/>
    </source>
</evidence>
<dbReference type="InterPro" id="IPR032675">
    <property type="entry name" value="LRR_dom_sf"/>
</dbReference>
<dbReference type="InterPro" id="IPR013378">
    <property type="entry name" value="InlB-like_B-rpt"/>
</dbReference>
<keyword evidence="3" id="KW-0472">Membrane</keyword>
<comment type="subcellular location">
    <subcellularLocation>
        <location evidence="1">Cell envelope</location>
    </subcellularLocation>
</comment>
<dbReference type="HOGENOM" id="CLU_587544_0_0_9"/>
<dbReference type="InterPro" id="IPR042229">
    <property type="entry name" value="Listeria/Bacterioides_rpt_sf"/>
</dbReference>
<keyword evidence="3" id="KW-1133">Transmembrane helix</keyword>
<keyword evidence="3" id="KW-0812">Transmembrane</keyword>
<dbReference type="PATRIC" id="fig|999413.4.peg.935"/>
<dbReference type="Pfam" id="PF13306">
    <property type="entry name" value="LRR_5"/>
    <property type="match status" value="1"/>
</dbReference>
<evidence type="ECO:0000313" key="5">
    <source>
        <dbReference type="Proteomes" id="UP000013051"/>
    </source>
</evidence>
<dbReference type="Gene3D" id="2.60.40.4270">
    <property type="entry name" value="Listeria-Bacteroides repeat domain"/>
    <property type="match status" value="2"/>
</dbReference>
<evidence type="ECO:0000256" key="3">
    <source>
        <dbReference type="SAM" id="Phobius"/>
    </source>
</evidence>
<evidence type="ECO:0000256" key="2">
    <source>
        <dbReference type="SAM" id="MobiDB-lite"/>
    </source>
</evidence>
<dbReference type="EMBL" id="AGYV01000001">
    <property type="protein sequence ID" value="ENY88447.1"/>
    <property type="molecule type" value="Genomic_DNA"/>
</dbReference>
<accession>N9WLM1</accession>
<dbReference type="Pfam" id="PF09479">
    <property type="entry name" value="Flg_new"/>
    <property type="match status" value="2"/>
</dbReference>
<evidence type="ECO:0000256" key="1">
    <source>
        <dbReference type="ARBA" id="ARBA00004196"/>
    </source>
</evidence>
<dbReference type="eggNOG" id="COG3209">
    <property type="taxonomic scope" value="Bacteria"/>
</dbReference>
<dbReference type="GO" id="GO:0030313">
    <property type="term" value="C:cell envelope"/>
    <property type="evidence" value="ECO:0007669"/>
    <property type="project" value="UniProtKB-SubCell"/>
</dbReference>
<proteinExistence type="predicted"/>
<protein>
    <recommendedName>
        <fullName evidence="6">Bacterial repeat domain-containing protein</fullName>
    </recommendedName>
</protein>
<evidence type="ECO:0008006" key="6">
    <source>
        <dbReference type="Google" id="ProtNLM"/>
    </source>
</evidence>
<dbReference type="InterPro" id="IPR026906">
    <property type="entry name" value="LRR_5"/>
</dbReference>
<sequence>MRIGSRAFFGCSSLQEVSFPNVRAVESSAYYGCTGLKSIILPAVDSIDDNAFWFCQSLSRLLLPPQPPVMGENIFIGASDQREVRICDETGTVLNGVEIQQYLQSYLQKDTVWYGCNLYTGMFSVALSIQKDHKPWEDSGKTFAWRGDTGTFSSTERLPNGSFQLYETMTGSDLATGITVKVDEQDTTAAVDYYTISFFNKTQLLKEMEQIVLKGTMAEIPSDPKEPGAVFTCWKAKQTDREAYDFQQPVNEAMSLYADWKTVFKVKIRSYKDGAVWKDCGKQYILKDNAGAYVDIDAVKNGDYTICEKTEQGIHNTGATISIYGTDKTVDIEYYTVTVRDTASSHIWNEEIVRKGKCASKPAVPERDGFVFAYWAEDAQGKQSYDFTKPVEKQTTLYAIWKKCSASSEQPSFAGNHPANNPTHKDSHQKTTPLRPKTSDATSTGSFLFLCICSAGMILYRKRGK</sequence>
<reference evidence="4 5" key="1">
    <citation type="submission" date="2013-01" db="EMBL/GenBank/DDBJ databases">
        <title>The Genome Sequence of Clostridium innocuum 2959.</title>
        <authorList>
            <consortium name="The Broad Institute Genome Sequencing Platform"/>
            <person name="Earl A."/>
            <person name="Ward D."/>
            <person name="Feldgarden M."/>
            <person name="Gevers D."/>
            <person name="Courvalin P."/>
            <person name="Lambert T."/>
            <person name="Walker B."/>
            <person name="Young S.K."/>
            <person name="Zeng Q."/>
            <person name="Gargeya S."/>
            <person name="Fitzgerald M."/>
            <person name="Haas B."/>
            <person name="Abouelleil A."/>
            <person name="Alvarado L."/>
            <person name="Arachchi H.M."/>
            <person name="Berlin A.M."/>
            <person name="Chapman S.B."/>
            <person name="Dewar J."/>
            <person name="Goldberg J."/>
            <person name="Griggs A."/>
            <person name="Gujja S."/>
            <person name="Hansen M."/>
            <person name="Howarth C."/>
            <person name="Imamovic A."/>
            <person name="Larimer J."/>
            <person name="McCowan C."/>
            <person name="Murphy C."/>
            <person name="Neiman D."/>
            <person name="Pearson M."/>
            <person name="Priest M."/>
            <person name="Roberts A."/>
            <person name="Saif S."/>
            <person name="Shea T."/>
            <person name="Sisk P."/>
            <person name="Sykes S."/>
            <person name="Wortman J."/>
            <person name="Nusbaum C."/>
            <person name="Birren B."/>
        </authorList>
    </citation>
    <scope>NUCLEOTIDE SEQUENCE [LARGE SCALE GENOMIC DNA]</scope>
    <source>
        <strain evidence="4 5">2959</strain>
    </source>
</reference>
<feature type="compositionally biased region" description="Polar residues" evidence="2">
    <location>
        <begin position="409"/>
        <end position="422"/>
    </location>
</feature>
<keyword evidence="5" id="KW-1185">Reference proteome</keyword>